<dbReference type="PROSITE" id="PS51819">
    <property type="entry name" value="VOC"/>
    <property type="match status" value="2"/>
</dbReference>
<dbReference type="CDD" id="cd07247">
    <property type="entry name" value="SgaA_N_like"/>
    <property type="match status" value="2"/>
</dbReference>
<evidence type="ECO:0000313" key="3">
    <source>
        <dbReference type="Proteomes" id="UP000242561"/>
    </source>
</evidence>
<organism evidence="2 3">
    <name type="scientific">Sphingorhabdus lutea</name>
    <dbReference type="NCBI Taxonomy" id="1913578"/>
    <lineage>
        <taxon>Bacteria</taxon>
        <taxon>Pseudomonadati</taxon>
        <taxon>Pseudomonadota</taxon>
        <taxon>Alphaproteobacteria</taxon>
        <taxon>Sphingomonadales</taxon>
        <taxon>Sphingomonadaceae</taxon>
        <taxon>Sphingorhabdus</taxon>
    </lineage>
</organism>
<keyword evidence="3" id="KW-1185">Reference proteome</keyword>
<dbReference type="OrthoDB" id="9793039at2"/>
<dbReference type="STRING" id="1913578.LPB140_10565"/>
<dbReference type="PANTHER" id="PTHR33993:SF14">
    <property type="entry name" value="GB|AAF24581.1"/>
    <property type="match status" value="1"/>
</dbReference>
<evidence type="ECO:0000259" key="1">
    <source>
        <dbReference type="PROSITE" id="PS51819"/>
    </source>
</evidence>
<dbReference type="KEGG" id="sphl:LPB140_10565"/>
<dbReference type="PANTHER" id="PTHR33993">
    <property type="entry name" value="GLYOXALASE-RELATED"/>
    <property type="match status" value="1"/>
</dbReference>
<evidence type="ECO:0000313" key="2">
    <source>
        <dbReference type="EMBL" id="APG63159.1"/>
    </source>
</evidence>
<reference evidence="2 3" key="1">
    <citation type="submission" date="2016-11" db="EMBL/GenBank/DDBJ databases">
        <title>Sphingorhabdus sp. LPB0140, isolated from marine environment.</title>
        <authorList>
            <person name="Kim E."/>
            <person name="Yi H."/>
        </authorList>
    </citation>
    <scope>NUCLEOTIDE SEQUENCE [LARGE SCALE GENOMIC DNA]</scope>
    <source>
        <strain evidence="2 3">LPB0140</strain>
    </source>
</reference>
<sequence>MTNHKNKHGDFIWYELMTSDIDGAEKFYGPLLNWTFETVPGSDVDYRIFSHDNTQIGGFLQLNEDMMAGGAKPNMTGYIAVNNVDECCADIITNGGAVLMPAWDIDGVGRTAFVTDPQGIPFYIMAPLNNDHASESFAALAPRIGHAAWNELSTTDQEGAKTFYRAIFGWVVDGDMDMGPMGKYEFWRHDFMIGAVMTKPDEMPVPNWVYYFRVVSLEKAAAIAKENGALSVGELQPIPGDEFCLHGIDPQGALFALVGQK</sequence>
<dbReference type="InterPro" id="IPR052164">
    <property type="entry name" value="Anthracycline_SecMetBiosynth"/>
</dbReference>
<dbReference type="AlphaFoldDB" id="A0A1L3JDI3"/>
<dbReference type="Gene3D" id="3.10.180.10">
    <property type="entry name" value="2,3-Dihydroxybiphenyl 1,2-Dioxygenase, domain 1"/>
    <property type="match status" value="2"/>
</dbReference>
<gene>
    <name evidence="2" type="ORF">LPB140_10565</name>
</gene>
<dbReference type="RefSeq" id="WP_072559809.1">
    <property type="nucleotide sequence ID" value="NZ_CP018154.1"/>
</dbReference>
<feature type="domain" description="VOC" evidence="1">
    <location>
        <begin position="143"/>
        <end position="260"/>
    </location>
</feature>
<accession>A0A1L3JDI3</accession>
<dbReference type="Proteomes" id="UP000242561">
    <property type="component" value="Chromosome"/>
</dbReference>
<dbReference type="InterPro" id="IPR037523">
    <property type="entry name" value="VOC_core"/>
</dbReference>
<dbReference type="InterPro" id="IPR029068">
    <property type="entry name" value="Glyas_Bleomycin-R_OHBP_Dase"/>
</dbReference>
<name>A0A1L3JDI3_9SPHN</name>
<dbReference type="SUPFAM" id="SSF54593">
    <property type="entry name" value="Glyoxalase/Bleomycin resistance protein/Dihydroxybiphenyl dioxygenase"/>
    <property type="match status" value="2"/>
</dbReference>
<dbReference type="EMBL" id="CP018154">
    <property type="protein sequence ID" value="APG63159.1"/>
    <property type="molecule type" value="Genomic_DNA"/>
</dbReference>
<protein>
    <recommendedName>
        <fullName evidence="1">VOC domain-containing protein</fullName>
    </recommendedName>
</protein>
<proteinExistence type="predicted"/>
<feature type="domain" description="VOC" evidence="1">
    <location>
        <begin position="10"/>
        <end position="127"/>
    </location>
</feature>